<evidence type="ECO:0000256" key="1">
    <source>
        <dbReference type="SAM" id="MobiDB-lite"/>
    </source>
</evidence>
<keyword evidence="3" id="KW-1185">Reference proteome</keyword>
<evidence type="ECO:0000313" key="2">
    <source>
        <dbReference type="EMBL" id="WVX83925.1"/>
    </source>
</evidence>
<evidence type="ECO:0000313" key="3">
    <source>
        <dbReference type="Proteomes" id="UP001357223"/>
    </source>
</evidence>
<dbReference type="Proteomes" id="UP001357223">
    <property type="component" value="Chromosome"/>
</dbReference>
<accession>A0ABZ2CJS5</accession>
<proteinExistence type="predicted"/>
<dbReference type="EMBL" id="CP137640">
    <property type="protein sequence ID" value="WVX83925.1"/>
    <property type="molecule type" value="Genomic_DNA"/>
</dbReference>
<gene>
    <name evidence="2" type="ORF">R4Z09_13595</name>
</gene>
<feature type="region of interest" description="Disordered" evidence="1">
    <location>
        <begin position="1"/>
        <end position="23"/>
    </location>
</feature>
<sequence>MGLFGNQNHNHEEENKQKEKGKVKWKDRYREIRLPATPIESSCSPCGDCCLIQQSFSIGLDLDLEEEQEIAVYHSPGYQPSCTPDGKVAKGKQAHAFGTVRASNTGFNPFVLQVYKNGEGPAFTQTLYPGTQVVYSGSIASVVVLSPGESIRSLFDFNINLLPFEPV</sequence>
<name>A0ABZ2CJS5_9BACI</name>
<feature type="compositionally biased region" description="Basic and acidic residues" evidence="1">
    <location>
        <begin position="9"/>
        <end position="23"/>
    </location>
</feature>
<organism evidence="2 3">
    <name type="scientific">Niallia oryzisoli</name>
    <dbReference type="NCBI Taxonomy" id="1737571"/>
    <lineage>
        <taxon>Bacteria</taxon>
        <taxon>Bacillati</taxon>
        <taxon>Bacillota</taxon>
        <taxon>Bacilli</taxon>
        <taxon>Bacillales</taxon>
        <taxon>Bacillaceae</taxon>
        <taxon>Niallia</taxon>
    </lineage>
</organism>
<dbReference type="RefSeq" id="WP_338452797.1">
    <property type="nucleotide sequence ID" value="NZ_CP137640.1"/>
</dbReference>
<protein>
    <submittedName>
        <fullName evidence="2">Uncharacterized protein</fullName>
    </submittedName>
</protein>
<reference evidence="2 3" key="1">
    <citation type="submission" date="2023-10" db="EMBL/GenBank/DDBJ databases">
        <title>Niallia locisalis sp.nov. isolated from a salt pond sample.</title>
        <authorList>
            <person name="Li X.-J."/>
            <person name="Dong L."/>
        </authorList>
    </citation>
    <scope>NUCLEOTIDE SEQUENCE [LARGE SCALE GENOMIC DNA]</scope>
    <source>
        <strain evidence="2 3">DSM 29761</strain>
    </source>
</reference>